<evidence type="ECO:0000313" key="3">
    <source>
        <dbReference type="Proteomes" id="UP000033934"/>
    </source>
</evidence>
<dbReference type="Proteomes" id="UP000033934">
    <property type="component" value="Unassembled WGS sequence"/>
</dbReference>
<feature type="transmembrane region" description="Helical" evidence="1">
    <location>
        <begin position="7"/>
        <end position="27"/>
    </location>
</feature>
<keyword evidence="1" id="KW-1133">Transmembrane helix</keyword>
<evidence type="ECO:0000313" key="2">
    <source>
        <dbReference type="EMBL" id="KKQ90644.1"/>
    </source>
</evidence>
<protein>
    <submittedName>
        <fullName evidence="2">Uncharacterized protein</fullName>
    </submittedName>
</protein>
<sequence>MNKVFNLKVIIPLIVVVVIGGAAYYFYSNKNKDVTQQNSISTNNNKGVVAVVFNRNITFEAPSNITINVDSSPNSVIVLDKSITEYNPSSYQELLEKGAIIIQNFPPLNKNKQIFNNFISQKYKSTDKTTSNIDFSQVNGFEAATISVDHLKDNYKEYVVVVNLESPVIVVAAKKNAGFDKIVSTIKNISTEDQDAAQIRKQIQLVGTLIRSNMASDLYSQYSQAAKKNLTVEDLKSNLSASQEVLKGAILVNGGLWVKSKNQFICKPIFKNPDKNVKEVKNGQFVFVKEKGKWLISSLDIPKD</sequence>
<reference evidence="2 3" key="1">
    <citation type="journal article" date="2015" name="Nature">
        <title>rRNA introns, odd ribosomes, and small enigmatic genomes across a large radiation of phyla.</title>
        <authorList>
            <person name="Brown C.T."/>
            <person name="Hug L.A."/>
            <person name="Thomas B.C."/>
            <person name="Sharon I."/>
            <person name="Castelle C.J."/>
            <person name="Singh A."/>
            <person name="Wilkins M.J."/>
            <person name="Williams K.H."/>
            <person name="Banfield J.F."/>
        </authorList>
    </citation>
    <scope>NUCLEOTIDE SEQUENCE [LARGE SCALE GENOMIC DNA]</scope>
</reference>
<gene>
    <name evidence="2" type="ORF">UT11_C0001G0009</name>
</gene>
<organism evidence="2 3">
    <name type="scientific">Berkelbacteria bacterium GW2011_GWA2_38_9</name>
    <dbReference type="NCBI Taxonomy" id="1618334"/>
    <lineage>
        <taxon>Bacteria</taxon>
        <taxon>Candidatus Berkelbacteria</taxon>
    </lineage>
</organism>
<keyword evidence="1" id="KW-0812">Transmembrane</keyword>
<dbReference type="AlphaFoldDB" id="A0A0G0NXS4"/>
<accession>A0A0G0NXS4</accession>
<evidence type="ECO:0000256" key="1">
    <source>
        <dbReference type="SAM" id="Phobius"/>
    </source>
</evidence>
<name>A0A0G0NXS4_9BACT</name>
<proteinExistence type="predicted"/>
<keyword evidence="1" id="KW-0472">Membrane</keyword>
<dbReference type="EMBL" id="LBVO01000001">
    <property type="protein sequence ID" value="KKQ90644.1"/>
    <property type="molecule type" value="Genomic_DNA"/>
</dbReference>
<comment type="caution">
    <text evidence="2">The sequence shown here is derived from an EMBL/GenBank/DDBJ whole genome shotgun (WGS) entry which is preliminary data.</text>
</comment>